<evidence type="ECO:0000256" key="3">
    <source>
        <dbReference type="ARBA" id="ARBA00023186"/>
    </source>
</evidence>
<evidence type="ECO:0000256" key="1">
    <source>
        <dbReference type="ARBA" id="ARBA00004305"/>
    </source>
</evidence>
<evidence type="ECO:0000256" key="4">
    <source>
        <dbReference type="RuleBase" id="RU000640"/>
    </source>
</evidence>
<keyword evidence="8" id="KW-1185">Reference proteome</keyword>
<dbReference type="Proteomes" id="UP000193560">
    <property type="component" value="Unassembled WGS sequence"/>
</dbReference>
<proteinExistence type="inferred from homology"/>
<dbReference type="STRING" id="90262.A0A1X2I2U4"/>
<dbReference type="GO" id="GO:0006457">
    <property type="term" value="P:protein folding"/>
    <property type="evidence" value="ECO:0007669"/>
    <property type="project" value="InterPro"/>
</dbReference>
<dbReference type="GO" id="GO:0051087">
    <property type="term" value="F:protein-folding chaperone binding"/>
    <property type="evidence" value="ECO:0007669"/>
    <property type="project" value="InterPro"/>
</dbReference>
<comment type="function">
    <text evidence="4">Essential component of the PAM complex, a complex required for the translocation of transit peptide-containing proteins from the inner membrane into the mitochondrial matrix in an ATP-dependent manner.</text>
</comment>
<dbReference type="PANTHER" id="PTHR21237:SF23">
    <property type="entry name" value="GRPE PROTEIN HOMOLOG, MITOCHONDRIAL"/>
    <property type="match status" value="1"/>
</dbReference>
<dbReference type="PANTHER" id="PTHR21237">
    <property type="entry name" value="GRPE PROTEIN"/>
    <property type="match status" value="1"/>
</dbReference>
<evidence type="ECO:0000256" key="6">
    <source>
        <dbReference type="SAM" id="MobiDB-lite"/>
    </source>
</evidence>
<dbReference type="SUPFAM" id="SSF51064">
    <property type="entry name" value="Head domain of nucleotide exchange factor GrpE"/>
    <property type="match status" value="1"/>
</dbReference>
<dbReference type="Pfam" id="PF01025">
    <property type="entry name" value="GrpE"/>
    <property type="match status" value="1"/>
</dbReference>
<reference evidence="7 8" key="1">
    <citation type="submission" date="2016-07" db="EMBL/GenBank/DDBJ databases">
        <title>Pervasive Adenine N6-methylation of Active Genes in Fungi.</title>
        <authorList>
            <consortium name="DOE Joint Genome Institute"/>
            <person name="Mondo S.J."/>
            <person name="Dannebaum R.O."/>
            <person name="Kuo R.C."/>
            <person name="Labutti K."/>
            <person name="Haridas S."/>
            <person name="Kuo A."/>
            <person name="Salamov A."/>
            <person name="Ahrendt S.R."/>
            <person name="Lipzen A."/>
            <person name="Sullivan W."/>
            <person name="Andreopoulos W.B."/>
            <person name="Clum A."/>
            <person name="Lindquist E."/>
            <person name="Daum C."/>
            <person name="Ramamoorthy G.K."/>
            <person name="Gryganskyi A."/>
            <person name="Culley D."/>
            <person name="Magnuson J.K."/>
            <person name="James T.Y."/>
            <person name="O'Malley M.A."/>
            <person name="Stajich J.E."/>
            <person name="Spatafora J.W."/>
            <person name="Visel A."/>
            <person name="Grigoriev I.V."/>
        </authorList>
    </citation>
    <scope>NUCLEOTIDE SEQUENCE [LARGE SCALE GENOMIC DNA]</scope>
    <source>
        <strain evidence="7 8">NRRL 1336</strain>
    </source>
</reference>
<dbReference type="GO" id="GO:0030150">
    <property type="term" value="P:protein import into mitochondrial matrix"/>
    <property type="evidence" value="ECO:0007669"/>
    <property type="project" value="TreeGrafter"/>
</dbReference>
<evidence type="ECO:0000313" key="7">
    <source>
        <dbReference type="EMBL" id="ORZ07930.1"/>
    </source>
</evidence>
<comment type="caution">
    <text evidence="7">The sequence shown here is derived from an EMBL/GenBank/DDBJ whole genome shotgun (WGS) entry which is preliminary data.</text>
</comment>
<comment type="subcellular location">
    <subcellularLocation>
        <location evidence="1 4">Mitochondrion matrix</location>
    </subcellularLocation>
</comment>
<name>A0A1X2I2U4_9FUNG</name>
<feature type="compositionally biased region" description="Polar residues" evidence="6">
    <location>
        <begin position="10"/>
        <end position="35"/>
    </location>
</feature>
<dbReference type="OrthoDB" id="201635at2759"/>
<dbReference type="PRINTS" id="PR00773">
    <property type="entry name" value="GRPEPROTEIN"/>
</dbReference>
<organism evidence="7 8">
    <name type="scientific">Absidia repens</name>
    <dbReference type="NCBI Taxonomy" id="90262"/>
    <lineage>
        <taxon>Eukaryota</taxon>
        <taxon>Fungi</taxon>
        <taxon>Fungi incertae sedis</taxon>
        <taxon>Mucoromycota</taxon>
        <taxon>Mucoromycotina</taxon>
        <taxon>Mucoromycetes</taxon>
        <taxon>Mucorales</taxon>
        <taxon>Cunninghamellaceae</taxon>
        <taxon>Absidia</taxon>
    </lineage>
</organism>
<gene>
    <name evidence="7" type="ORF">BCR42DRAFT_383179</name>
</gene>
<evidence type="ECO:0000256" key="2">
    <source>
        <dbReference type="ARBA" id="ARBA00009054"/>
    </source>
</evidence>
<dbReference type="FunFam" id="2.30.22.10:FF:000002">
    <property type="entry name" value="GrpE protein homolog"/>
    <property type="match status" value="1"/>
</dbReference>
<feature type="region of interest" description="Disordered" evidence="6">
    <location>
        <begin position="1"/>
        <end position="80"/>
    </location>
</feature>
<evidence type="ECO:0000313" key="8">
    <source>
        <dbReference type="Proteomes" id="UP000193560"/>
    </source>
</evidence>
<dbReference type="EMBL" id="MCGE01000033">
    <property type="protein sequence ID" value="ORZ07930.1"/>
    <property type="molecule type" value="Genomic_DNA"/>
</dbReference>
<sequence length="251" mass="27577">MSFAPLRQAATRSVRQSFLASRVSTTTPLASTSLFRRTYSATTDKPPAADDADTNKKAEESTTAEEQQKTEPSTPLSPEEELKAQLVEKDKKIAELKDAYIRCLADQENIRERSRKELASAKDFAIQKFAKDLLDTVDILNMALTSVPETLRTKESAEAAAATVNMADQLSNLYTGVSMTEVELVKTLGRHGVERHNPDGEVFDPNLHQALFQAPMPDKEAGTIFAVQKHGYTIKGRVLRPAQVGVVAESN</sequence>
<protein>
    <recommendedName>
        <fullName evidence="4">GrpE protein homolog</fullName>
    </recommendedName>
</protein>
<dbReference type="CDD" id="cd00446">
    <property type="entry name" value="GrpE"/>
    <property type="match status" value="1"/>
</dbReference>
<dbReference type="PROSITE" id="PS01071">
    <property type="entry name" value="GRPE"/>
    <property type="match status" value="1"/>
</dbReference>
<comment type="similarity">
    <text evidence="2 5">Belongs to the GrpE family.</text>
</comment>
<dbReference type="GO" id="GO:0000774">
    <property type="term" value="F:adenyl-nucleotide exchange factor activity"/>
    <property type="evidence" value="ECO:0007669"/>
    <property type="project" value="InterPro"/>
</dbReference>
<dbReference type="GO" id="GO:0051082">
    <property type="term" value="F:unfolded protein binding"/>
    <property type="evidence" value="ECO:0007669"/>
    <property type="project" value="TreeGrafter"/>
</dbReference>
<dbReference type="SUPFAM" id="SSF58014">
    <property type="entry name" value="Coiled-coil domain of nucleotide exchange factor GrpE"/>
    <property type="match status" value="1"/>
</dbReference>
<dbReference type="Gene3D" id="2.30.22.10">
    <property type="entry name" value="Head domain of nucleotide exchange factor GrpE"/>
    <property type="match status" value="1"/>
</dbReference>
<accession>A0A1X2I2U4</accession>
<evidence type="ECO:0000256" key="5">
    <source>
        <dbReference type="RuleBase" id="RU004478"/>
    </source>
</evidence>
<dbReference type="InterPro" id="IPR000740">
    <property type="entry name" value="GrpE"/>
</dbReference>
<keyword evidence="3 4" id="KW-0143">Chaperone</keyword>
<dbReference type="Gene3D" id="3.90.20.20">
    <property type="match status" value="1"/>
</dbReference>
<dbReference type="AlphaFoldDB" id="A0A1X2I2U4"/>
<keyword evidence="4" id="KW-0496">Mitochondrion</keyword>
<dbReference type="HAMAP" id="MF_01151">
    <property type="entry name" value="GrpE"/>
    <property type="match status" value="1"/>
</dbReference>
<dbReference type="GO" id="GO:0001405">
    <property type="term" value="C:PAM complex, Tim23 associated import motor"/>
    <property type="evidence" value="ECO:0007669"/>
    <property type="project" value="TreeGrafter"/>
</dbReference>
<dbReference type="GO" id="GO:0042803">
    <property type="term" value="F:protein homodimerization activity"/>
    <property type="evidence" value="ECO:0007669"/>
    <property type="project" value="InterPro"/>
</dbReference>
<dbReference type="InterPro" id="IPR009012">
    <property type="entry name" value="GrpE_head"/>
</dbReference>
<dbReference type="InterPro" id="IPR013805">
    <property type="entry name" value="GrpE_CC"/>
</dbReference>